<gene>
    <name evidence="1" type="ORF">CGS46_12850</name>
</gene>
<sequence length="72" mass="8097">MSSTDNLPRPADSPCLKCASAGCTSITIGKGDNRKTFPGCATWQQWFSERWQGYQATAYKMKHLRKAREAQK</sequence>
<dbReference type="EMBL" id="NMTQ01000037">
    <property type="protein sequence ID" value="PDX57406.1"/>
    <property type="molecule type" value="Genomic_DNA"/>
</dbReference>
<accession>A0A2A6Z7P0</accession>
<comment type="caution">
    <text evidence="1">The sequence shown here is derived from an EMBL/GenBank/DDBJ whole genome shotgun (WGS) entry which is preliminary data.</text>
</comment>
<proteinExistence type="predicted"/>
<organism evidence="1 2">
    <name type="scientific">Faecalibacterium langellae</name>
    <dbReference type="NCBI Taxonomy" id="3435293"/>
    <lineage>
        <taxon>Bacteria</taxon>
        <taxon>Bacillati</taxon>
        <taxon>Bacillota</taxon>
        <taxon>Clostridia</taxon>
        <taxon>Eubacteriales</taxon>
        <taxon>Oscillospiraceae</taxon>
        <taxon>Faecalibacterium</taxon>
    </lineage>
</organism>
<protein>
    <submittedName>
        <fullName evidence="1">Uncharacterized protein</fullName>
    </submittedName>
</protein>
<keyword evidence="2" id="KW-1185">Reference proteome</keyword>
<dbReference type="AlphaFoldDB" id="A0A2A6Z7P0"/>
<evidence type="ECO:0000313" key="1">
    <source>
        <dbReference type="EMBL" id="PDX57406.1"/>
    </source>
</evidence>
<reference evidence="1 2" key="1">
    <citation type="journal article" date="2017" name="Front. Microbiol.">
        <title>New Insights into the Diversity of the Genus Faecalibacterium.</title>
        <authorList>
            <person name="Benevides L."/>
            <person name="Burman S."/>
            <person name="Martin R."/>
            <person name="Robert V."/>
            <person name="Thomas M."/>
            <person name="Miquel S."/>
            <person name="Chain F."/>
            <person name="Sokol H."/>
            <person name="Bermudez-Humaran L.G."/>
            <person name="Morrison M."/>
            <person name="Langella P."/>
            <person name="Azevedo V.A."/>
            <person name="Chatel J.M."/>
            <person name="Soares S."/>
        </authorList>
    </citation>
    <scope>NUCLEOTIDE SEQUENCE [LARGE SCALE GENOMIC DNA]</scope>
    <source>
        <strain evidence="2">CNCM I-4540</strain>
    </source>
</reference>
<dbReference type="Proteomes" id="UP000220752">
    <property type="component" value="Unassembled WGS sequence"/>
</dbReference>
<evidence type="ECO:0000313" key="2">
    <source>
        <dbReference type="Proteomes" id="UP000220752"/>
    </source>
</evidence>
<name>A0A2A6Z7P0_9FIRM</name>